<dbReference type="EMBL" id="JADAQT010000108">
    <property type="protein sequence ID" value="MBE1878404.1"/>
    <property type="molecule type" value="Genomic_DNA"/>
</dbReference>
<feature type="domain" description="Sulfatase-modifying factor enzyme-like" evidence="2">
    <location>
        <begin position="14"/>
        <end position="251"/>
    </location>
</feature>
<comment type="caution">
    <text evidence="3">The sequence shown here is derived from an EMBL/GenBank/DDBJ whole genome shotgun (WGS) entry which is preliminary data.</text>
</comment>
<dbReference type="SUPFAM" id="SSF56436">
    <property type="entry name" value="C-type lectin-like"/>
    <property type="match status" value="1"/>
</dbReference>
<protein>
    <submittedName>
        <fullName evidence="3">Formylglycine-generating enzyme family protein</fullName>
    </submittedName>
</protein>
<feature type="region of interest" description="Disordered" evidence="1">
    <location>
        <begin position="270"/>
        <end position="303"/>
    </location>
</feature>
<organism evidence="3 4">
    <name type="scientific">Myceligenerans pegani</name>
    <dbReference type="NCBI Taxonomy" id="2776917"/>
    <lineage>
        <taxon>Bacteria</taxon>
        <taxon>Bacillati</taxon>
        <taxon>Actinomycetota</taxon>
        <taxon>Actinomycetes</taxon>
        <taxon>Micrococcales</taxon>
        <taxon>Promicromonosporaceae</taxon>
        <taxon>Myceligenerans</taxon>
    </lineage>
</organism>
<dbReference type="PANTHER" id="PTHR23150:SF19">
    <property type="entry name" value="FORMYLGLYCINE-GENERATING ENZYME"/>
    <property type="match status" value="1"/>
</dbReference>
<evidence type="ECO:0000256" key="1">
    <source>
        <dbReference type="SAM" id="MobiDB-lite"/>
    </source>
</evidence>
<feature type="compositionally biased region" description="Polar residues" evidence="1">
    <location>
        <begin position="324"/>
        <end position="333"/>
    </location>
</feature>
<accession>A0ABR9N413</accession>
<name>A0ABR9N413_9MICO</name>
<gene>
    <name evidence="3" type="ORF">IHE71_22155</name>
</gene>
<evidence type="ECO:0000313" key="3">
    <source>
        <dbReference type="EMBL" id="MBE1878404.1"/>
    </source>
</evidence>
<dbReference type="Proteomes" id="UP000625527">
    <property type="component" value="Unassembled WGS sequence"/>
</dbReference>
<sequence>MSAEPRVPRPRDPADDLVRIEGGTFRRGSEAFYPEEGPVTPVTVGPFEIGRYAVTNRQFAAFVAATGYVTTAERDLDPADFPGADPAALVPGSLVFTPTAGPVDLGDWRQWWRWGPGASWRHPRGPGSSIEGLDEHPVVQVSLLDATAYAQWAGLRLPTEAEWEFAARGGLDGATFAWGEEPNDGTRANTWQGRFPYLNTGAGSGGWAGTAPVGSFPPGGFGLHEMTGNVWEWTSSTWTDRHEEPGTSPAREAAGAMEHACTCGCSPDPGARPSGADGAARPSGEDDGVRPGGAGPAESRRVLKGGSHLCAPEYCLRYRPAARSPQTPDTATTHIGFRCAR</sequence>
<dbReference type="Pfam" id="PF03781">
    <property type="entry name" value="FGE-sulfatase"/>
    <property type="match status" value="2"/>
</dbReference>
<keyword evidence="4" id="KW-1185">Reference proteome</keyword>
<evidence type="ECO:0000313" key="4">
    <source>
        <dbReference type="Proteomes" id="UP000625527"/>
    </source>
</evidence>
<dbReference type="InterPro" id="IPR005532">
    <property type="entry name" value="SUMF_dom"/>
</dbReference>
<dbReference type="PANTHER" id="PTHR23150">
    <property type="entry name" value="SULFATASE MODIFYING FACTOR 1, 2"/>
    <property type="match status" value="1"/>
</dbReference>
<evidence type="ECO:0000259" key="2">
    <source>
        <dbReference type="Pfam" id="PF03781"/>
    </source>
</evidence>
<feature type="domain" description="Sulfatase-modifying factor enzyme-like" evidence="2">
    <location>
        <begin position="297"/>
        <end position="341"/>
    </location>
</feature>
<dbReference type="InterPro" id="IPR051043">
    <property type="entry name" value="Sulfatase_Mod_Factor_Kinase"/>
</dbReference>
<dbReference type="InterPro" id="IPR042095">
    <property type="entry name" value="SUMF_sf"/>
</dbReference>
<proteinExistence type="predicted"/>
<dbReference type="Gene3D" id="3.90.1580.10">
    <property type="entry name" value="paralog of FGE (formylglycine-generating enzyme)"/>
    <property type="match status" value="1"/>
</dbReference>
<feature type="region of interest" description="Disordered" evidence="1">
    <location>
        <begin position="322"/>
        <end position="341"/>
    </location>
</feature>
<dbReference type="InterPro" id="IPR016187">
    <property type="entry name" value="CTDL_fold"/>
</dbReference>
<dbReference type="RefSeq" id="WP_192864930.1">
    <property type="nucleotide sequence ID" value="NZ_JADAQT010000108.1"/>
</dbReference>
<reference evidence="3 4" key="1">
    <citation type="submission" date="2020-10" db="EMBL/GenBank/DDBJ databases">
        <title>Myceligenerans pegani sp. nov., an endophytic actinomycete isolated from Peganum harmala L. in Xinjiang, China.</title>
        <authorList>
            <person name="Xin L."/>
        </authorList>
    </citation>
    <scope>NUCLEOTIDE SEQUENCE [LARGE SCALE GENOMIC DNA]</scope>
    <source>
        <strain evidence="3 4">TRM65318</strain>
    </source>
</reference>